<evidence type="ECO:0000256" key="1">
    <source>
        <dbReference type="SAM" id="MobiDB-lite"/>
    </source>
</evidence>
<feature type="compositionally biased region" description="Low complexity" evidence="1">
    <location>
        <begin position="29"/>
        <end position="41"/>
    </location>
</feature>
<evidence type="ECO:0000313" key="3">
    <source>
        <dbReference type="EMBL" id="SDU83707.1"/>
    </source>
</evidence>
<dbReference type="PROSITE" id="PS51257">
    <property type="entry name" value="PROKAR_LIPOPROTEIN"/>
    <property type="match status" value="1"/>
</dbReference>
<reference evidence="4" key="1">
    <citation type="submission" date="2016-10" db="EMBL/GenBank/DDBJ databases">
        <authorList>
            <person name="Varghese N."/>
            <person name="Submissions S."/>
        </authorList>
    </citation>
    <scope>NUCLEOTIDE SEQUENCE [LARGE SCALE GENOMIC DNA]</scope>
    <source>
        <strain evidence="4">DSM 45079</strain>
    </source>
</reference>
<keyword evidence="4" id="KW-1185">Reference proteome</keyword>
<keyword evidence="2" id="KW-0732">Signal</keyword>
<dbReference type="AlphaFoldDB" id="A0A1H2LRS5"/>
<sequence length="336" mass="34305">MRRITGCLPLAAVLLVLAGCGDDSGGGSADDTAAPSAADSGEPASDDSGEPADEPAEEPAEEPVSDVACTDGAPEAVVSDPGDEPRALMELSPTAGDAAAVDMRMVTTTTASVDGQDSPTMPAPPMIMGMVVTVDAVTDDEITMTVEYDRVEVEGGDASMQAILDSMIGITGTVTTTRSGAFVEGKIDTASVDPTIAPTMQQFESQLANLTVPLPTEPVGIGATWDVATAVDSQGFTFCNTFSYTLTSFDGDAYELSADVAQRAEPTTIEQGGATAELIEASGTGTGTSAGRLSFPVAISGSSDTNTSIEMAVDDGSTEQTLEMEMAIEMEISPRE</sequence>
<dbReference type="EMBL" id="LT629791">
    <property type="protein sequence ID" value="SDU83707.1"/>
    <property type="molecule type" value="Genomic_DNA"/>
</dbReference>
<dbReference type="OrthoDB" id="3789092at2"/>
<evidence type="ECO:0000256" key="2">
    <source>
        <dbReference type="SAM" id="SignalP"/>
    </source>
</evidence>
<proteinExistence type="predicted"/>
<organism evidence="3 4">
    <name type="scientific">Jiangella alkaliphila</name>
    <dbReference type="NCBI Taxonomy" id="419479"/>
    <lineage>
        <taxon>Bacteria</taxon>
        <taxon>Bacillati</taxon>
        <taxon>Actinomycetota</taxon>
        <taxon>Actinomycetes</taxon>
        <taxon>Jiangellales</taxon>
        <taxon>Jiangellaceae</taxon>
        <taxon>Jiangella</taxon>
    </lineage>
</organism>
<accession>A0A1H2LRS5</accession>
<feature type="region of interest" description="Disordered" evidence="1">
    <location>
        <begin position="19"/>
        <end position="89"/>
    </location>
</feature>
<dbReference type="STRING" id="419479.SAMN04488563_6568"/>
<gene>
    <name evidence="3" type="ORF">SAMN04488563_6568</name>
</gene>
<dbReference type="InterPro" id="IPR046230">
    <property type="entry name" value="DUF6263"/>
</dbReference>
<feature type="signal peptide" evidence="2">
    <location>
        <begin position="1"/>
        <end position="18"/>
    </location>
</feature>
<evidence type="ECO:0000313" key="4">
    <source>
        <dbReference type="Proteomes" id="UP000182977"/>
    </source>
</evidence>
<name>A0A1H2LRS5_9ACTN</name>
<dbReference type="RefSeq" id="WP_046768602.1">
    <property type="nucleotide sequence ID" value="NZ_KQ061227.1"/>
</dbReference>
<protein>
    <submittedName>
        <fullName evidence="3">Uncharacterized protein</fullName>
    </submittedName>
</protein>
<dbReference type="Proteomes" id="UP000182977">
    <property type="component" value="Chromosome I"/>
</dbReference>
<dbReference type="Pfam" id="PF19777">
    <property type="entry name" value="DUF6263"/>
    <property type="match status" value="1"/>
</dbReference>
<feature type="chain" id="PRO_5038610556" evidence="2">
    <location>
        <begin position="19"/>
        <end position="336"/>
    </location>
</feature>
<feature type="compositionally biased region" description="Acidic residues" evidence="1">
    <location>
        <begin position="44"/>
        <end position="64"/>
    </location>
</feature>